<gene>
    <name evidence="1" type="ORF">GII30_21280</name>
</gene>
<dbReference type="SUPFAM" id="SSF103473">
    <property type="entry name" value="MFS general substrate transporter"/>
    <property type="match status" value="1"/>
</dbReference>
<protein>
    <submittedName>
        <fullName evidence="1">MFS transporter</fullName>
    </submittedName>
</protein>
<dbReference type="InterPro" id="IPR036259">
    <property type="entry name" value="MFS_trans_sf"/>
</dbReference>
<dbReference type="GO" id="GO:0015293">
    <property type="term" value="F:symporter activity"/>
    <property type="evidence" value="ECO:0007669"/>
    <property type="project" value="InterPro"/>
</dbReference>
<dbReference type="EMBL" id="CP045810">
    <property type="protein sequence ID" value="QHN41356.1"/>
    <property type="molecule type" value="Genomic_DNA"/>
</dbReference>
<dbReference type="Pfam" id="PF13347">
    <property type="entry name" value="MFS_2"/>
    <property type="match status" value="1"/>
</dbReference>
<dbReference type="Gene3D" id="1.20.1250.20">
    <property type="entry name" value="MFS general substrate transporter like domains"/>
    <property type="match status" value="2"/>
</dbReference>
<dbReference type="GO" id="GO:0005886">
    <property type="term" value="C:plasma membrane"/>
    <property type="evidence" value="ECO:0007669"/>
    <property type="project" value="TreeGrafter"/>
</dbReference>
<dbReference type="InterPro" id="IPR039672">
    <property type="entry name" value="MFS_2"/>
</dbReference>
<dbReference type="PANTHER" id="PTHR11328">
    <property type="entry name" value="MAJOR FACILITATOR SUPERFAMILY DOMAIN-CONTAINING PROTEIN"/>
    <property type="match status" value="1"/>
</dbReference>
<evidence type="ECO:0000313" key="1">
    <source>
        <dbReference type="EMBL" id="QHN41356.1"/>
    </source>
</evidence>
<name>A0A857LRG8_9ACTN</name>
<dbReference type="AlphaFoldDB" id="A0A857LRG8"/>
<sequence length="477" mass="49199">MTPRCSRGRGRSGPTTTFRWPPVTDAGVLHCRTVVRYGIGSVGTAAFGTLPGLVLVYYLTDTLGVPALAAGIVIAVAKIWDVVIDPAIGFVSDRHAEARGSRRPLMLLGAAALPAAFLVTFAVPGALPTAAQALWVAVAFLLSATAFSLFQVPYIALPAELTDDYDQRTRLLTVRVVVLALGILVFGAGGPALRDAGSSEAVGYLLMAAVTGVLMGVSMWVASRSADDARRVVVGDAPVSPAVAYRAAIAALRRSRALRMLLGAFVLQGLATGLMLAGAQYIATWVLDSESAVSVLFAALIAPALICTPLWGAIARRWGKEVGFVAATALFALAAVSLAGLWWSSGPWVYGSVAVAGAAYAGMQALPMAMLPDVIGHDEATHGESAAGTIGGVWTAGETSGMALGSVLFTLALAIGGYISSDEPDAVIQPGSALDAMIVGFSVLPAVLALVSVPLILRYPLRRTTIETMNDKVVAGD</sequence>
<dbReference type="PANTHER" id="PTHR11328:SF24">
    <property type="entry name" value="MAJOR FACILITATOR SUPERFAMILY (MFS) PROFILE DOMAIN-CONTAINING PROTEIN"/>
    <property type="match status" value="1"/>
</dbReference>
<accession>A0A857LRG8</accession>
<proteinExistence type="predicted"/>
<organism evidence="1">
    <name type="scientific">Gordonia amarae</name>
    <dbReference type="NCBI Taxonomy" id="36821"/>
    <lineage>
        <taxon>Bacteria</taxon>
        <taxon>Bacillati</taxon>
        <taxon>Actinomycetota</taxon>
        <taxon>Actinomycetes</taxon>
        <taxon>Mycobacteriales</taxon>
        <taxon>Gordoniaceae</taxon>
        <taxon>Gordonia</taxon>
    </lineage>
</organism>
<reference evidence="1" key="1">
    <citation type="journal article" date="2021" name="Nat. Microbiol.">
        <title>Cocultivation of an ultrasmall environmental parasitic bacterium with lytic ability against bacteria associated with wastewater foams.</title>
        <authorList>
            <person name="Batinovic S."/>
            <person name="Rose J.J.A."/>
            <person name="Ratcliffe J."/>
            <person name="Seviour R.J."/>
            <person name="Petrovski S."/>
        </authorList>
    </citation>
    <scope>NUCLEOTIDE SEQUENCE</scope>
    <source>
        <strain evidence="1">CON44</strain>
    </source>
</reference>
<dbReference type="GO" id="GO:0008643">
    <property type="term" value="P:carbohydrate transport"/>
    <property type="evidence" value="ECO:0007669"/>
    <property type="project" value="InterPro"/>
</dbReference>